<dbReference type="Pfam" id="PF13609">
    <property type="entry name" value="Porin_4"/>
    <property type="match status" value="1"/>
</dbReference>
<dbReference type="InterPro" id="IPR002299">
    <property type="entry name" value="Porin_Neis"/>
</dbReference>
<evidence type="ECO:0000256" key="11">
    <source>
        <dbReference type="SAM" id="SignalP"/>
    </source>
</evidence>
<evidence type="ECO:0000256" key="7">
    <source>
        <dbReference type="ARBA" id="ARBA00023065"/>
    </source>
</evidence>
<evidence type="ECO:0000256" key="6">
    <source>
        <dbReference type="ARBA" id="ARBA00022729"/>
    </source>
</evidence>
<dbReference type="RefSeq" id="WP_310310320.1">
    <property type="nucleotide sequence ID" value="NZ_JAVDWU010000001.1"/>
</dbReference>
<protein>
    <submittedName>
        <fullName evidence="13">Porin</fullName>
    </submittedName>
</protein>
<keyword evidence="8" id="KW-0626">Porin</keyword>
<name>A0ABU1WFR8_9BURK</name>
<reference evidence="13 14" key="1">
    <citation type="submission" date="2023-07" db="EMBL/GenBank/DDBJ databases">
        <title>Sorghum-associated microbial communities from plants grown in Nebraska, USA.</title>
        <authorList>
            <person name="Schachtman D."/>
        </authorList>
    </citation>
    <scope>NUCLEOTIDE SEQUENCE [LARGE SCALE GENOMIC DNA]</scope>
    <source>
        <strain evidence="13 14">4249</strain>
    </source>
</reference>
<dbReference type="SUPFAM" id="SSF56935">
    <property type="entry name" value="Porins"/>
    <property type="match status" value="1"/>
</dbReference>
<evidence type="ECO:0000256" key="3">
    <source>
        <dbReference type="ARBA" id="ARBA00022448"/>
    </source>
</evidence>
<dbReference type="PANTHER" id="PTHR34501:SF9">
    <property type="entry name" value="MAJOR OUTER MEMBRANE PROTEIN P.IA"/>
    <property type="match status" value="1"/>
</dbReference>
<feature type="chain" id="PRO_5047533211" evidence="11">
    <location>
        <begin position="23"/>
        <end position="327"/>
    </location>
</feature>
<accession>A0ABU1WFR8</accession>
<comment type="caution">
    <text evidence="13">The sequence shown here is derived from an EMBL/GenBank/DDBJ whole genome shotgun (WGS) entry which is preliminary data.</text>
</comment>
<evidence type="ECO:0000256" key="9">
    <source>
        <dbReference type="ARBA" id="ARBA00023136"/>
    </source>
</evidence>
<gene>
    <name evidence="13" type="ORF">J2W49_000041</name>
</gene>
<dbReference type="PRINTS" id="PR00182">
    <property type="entry name" value="ECOLNEIPORIN"/>
</dbReference>
<dbReference type="PRINTS" id="PR00184">
    <property type="entry name" value="NEISSPPORIN"/>
</dbReference>
<feature type="domain" description="Porin" evidence="12">
    <location>
        <begin position="7"/>
        <end position="303"/>
    </location>
</feature>
<dbReference type="InterPro" id="IPR001702">
    <property type="entry name" value="Porin_Gram-ve"/>
</dbReference>
<proteinExistence type="predicted"/>
<keyword evidence="14" id="KW-1185">Reference proteome</keyword>
<keyword evidence="10" id="KW-0998">Cell outer membrane</keyword>
<evidence type="ECO:0000313" key="14">
    <source>
        <dbReference type="Proteomes" id="UP001265700"/>
    </source>
</evidence>
<dbReference type="EMBL" id="JAVDWU010000001">
    <property type="protein sequence ID" value="MDR7148113.1"/>
    <property type="molecule type" value="Genomic_DNA"/>
</dbReference>
<evidence type="ECO:0000256" key="8">
    <source>
        <dbReference type="ARBA" id="ARBA00023114"/>
    </source>
</evidence>
<evidence type="ECO:0000256" key="10">
    <source>
        <dbReference type="ARBA" id="ARBA00023237"/>
    </source>
</evidence>
<organism evidence="13 14">
    <name type="scientific">Hydrogenophaga palleronii</name>
    <dbReference type="NCBI Taxonomy" id="65655"/>
    <lineage>
        <taxon>Bacteria</taxon>
        <taxon>Pseudomonadati</taxon>
        <taxon>Pseudomonadota</taxon>
        <taxon>Betaproteobacteria</taxon>
        <taxon>Burkholderiales</taxon>
        <taxon>Comamonadaceae</taxon>
        <taxon>Hydrogenophaga</taxon>
    </lineage>
</organism>
<evidence type="ECO:0000256" key="2">
    <source>
        <dbReference type="ARBA" id="ARBA00011233"/>
    </source>
</evidence>
<dbReference type="Proteomes" id="UP001265700">
    <property type="component" value="Unassembled WGS sequence"/>
</dbReference>
<keyword evidence="9" id="KW-0472">Membrane</keyword>
<dbReference type="PANTHER" id="PTHR34501">
    <property type="entry name" value="PROTEIN YDDL-RELATED"/>
    <property type="match status" value="1"/>
</dbReference>
<evidence type="ECO:0000256" key="5">
    <source>
        <dbReference type="ARBA" id="ARBA00022692"/>
    </source>
</evidence>
<evidence type="ECO:0000313" key="13">
    <source>
        <dbReference type="EMBL" id="MDR7148113.1"/>
    </source>
</evidence>
<feature type="signal peptide" evidence="11">
    <location>
        <begin position="1"/>
        <end position="22"/>
    </location>
</feature>
<comment type="subcellular location">
    <subcellularLocation>
        <location evidence="1">Cell outer membrane</location>
        <topology evidence="1">Multi-pass membrane protein</topology>
    </subcellularLocation>
</comment>
<keyword evidence="5" id="KW-0812">Transmembrane</keyword>
<keyword evidence="4" id="KW-1134">Transmembrane beta strand</keyword>
<sequence length="327" mass="34377">MKKSIVALAALASLTAAGTAAAQSSVTLYGRMDASIGSERVDDVSTTKLYSGNLTTSRLGFRGSEDLGGGLKANFQLEAALTVDDGTAGSLKFNRASWVGLSGGFGAVRAGLLDSAYKDIYDMGNSNNVFDSAFTPTNIAYAGVGNYTSRPSNHLRYDTPSFGGFSASVGIALDETAGVSNDTNAMNLRYRAGGLDVGLGLQKQKNSVVADERDYRVLAAAYDFKVVRVSGQYQFAEQGNGLEDKEYAIGVTMPLGAFELSAGYAMGKSELSGITTEEGKAFSLGATYALSKRTKLYGGYLDGEVENGVGTVTTDRRLFALGVRHDF</sequence>
<keyword evidence="7" id="KW-0406">Ion transport</keyword>
<dbReference type="Gene3D" id="2.40.160.10">
    <property type="entry name" value="Porin"/>
    <property type="match status" value="1"/>
</dbReference>
<dbReference type="InterPro" id="IPR023614">
    <property type="entry name" value="Porin_dom_sf"/>
</dbReference>
<evidence type="ECO:0000256" key="4">
    <source>
        <dbReference type="ARBA" id="ARBA00022452"/>
    </source>
</evidence>
<evidence type="ECO:0000256" key="1">
    <source>
        <dbReference type="ARBA" id="ARBA00004571"/>
    </source>
</evidence>
<dbReference type="InterPro" id="IPR050298">
    <property type="entry name" value="Gram-neg_bact_OMP"/>
</dbReference>
<dbReference type="InterPro" id="IPR033900">
    <property type="entry name" value="Gram_neg_porin_domain"/>
</dbReference>
<keyword evidence="6 11" id="KW-0732">Signal</keyword>
<dbReference type="CDD" id="cd00342">
    <property type="entry name" value="gram_neg_porins"/>
    <property type="match status" value="1"/>
</dbReference>
<comment type="subunit">
    <text evidence="2">Homotrimer.</text>
</comment>
<evidence type="ECO:0000259" key="12">
    <source>
        <dbReference type="Pfam" id="PF13609"/>
    </source>
</evidence>
<keyword evidence="3" id="KW-0813">Transport</keyword>